<dbReference type="InterPro" id="IPR046720">
    <property type="entry name" value="DUF6612"/>
</dbReference>
<evidence type="ECO:0000313" key="3">
    <source>
        <dbReference type="Proteomes" id="UP000051581"/>
    </source>
</evidence>
<comment type="caution">
    <text evidence="2">The sequence shown here is derived from an EMBL/GenBank/DDBJ whole genome shotgun (WGS) entry which is preliminary data.</text>
</comment>
<dbReference type="Pfam" id="PF20316">
    <property type="entry name" value="DUF6612"/>
    <property type="match status" value="1"/>
</dbReference>
<feature type="signal peptide" evidence="1">
    <location>
        <begin position="1"/>
        <end position="24"/>
    </location>
</feature>
<dbReference type="Gene3D" id="2.50.20.20">
    <property type="match status" value="1"/>
</dbReference>
<keyword evidence="3" id="KW-1185">Reference proteome</keyword>
<keyword evidence="1" id="KW-0732">Signal</keyword>
<dbReference type="PATRIC" id="fig|1423808.3.peg.647"/>
<protein>
    <recommendedName>
        <fullName evidence="4">Lipoprotein</fullName>
    </recommendedName>
</protein>
<dbReference type="PROSITE" id="PS51257">
    <property type="entry name" value="PROKAR_LIPOPROTEIN"/>
    <property type="match status" value="1"/>
</dbReference>
<dbReference type="AlphaFoldDB" id="A0A0R1KWP8"/>
<feature type="chain" id="PRO_5038661167" description="Lipoprotein" evidence="1">
    <location>
        <begin position="25"/>
        <end position="252"/>
    </location>
</feature>
<dbReference type="Proteomes" id="UP000051581">
    <property type="component" value="Unassembled WGS sequence"/>
</dbReference>
<dbReference type="RefSeq" id="WP_057825526.1">
    <property type="nucleotide sequence ID" value="NZ_AZEA01000013.1"/>
</dbReference>
<evidence type="ECO:0000256" key="1">
    <source>
        <dbReference type="SAM" id="SignalP"/>
    </source>
</evidence>
<sequence>MKKSIVIGAVLLSMVVAGCAGPNAADVSSHAIKAGKSVKSAHVDLKVNSTSGGTTSKNGVVGKFRTNPTIIKVTQTSDGNPFGGYYIKGNTAYMNNTKKWYKQTGSTSEQTGEAMLKQMNVSQSVETLQAIKDHVSLKTNKSTYVLSYSGKGKYASKAVKSILRKQMNSNVPEAAVNKLLKGVTVSHFSFKYTINKKSYLPVKSSIQMKYSDSASGQTANSDIKGKYSNVNKVKAFDVPASVKSQAKTFKTK</sequence>
<gene>
    <name evidence="2" type="ORF">FD17_GL000642</name>
</gene>
<dbReference type="OrthoDB" id="2325483at2"/>
<organism evidence="2 3">
    <name type="scientific">Lentilactobacillus sunkii DSM 19904</name>
    <dbReference type="NCBI Taxonomy" id="1423808"/>
    <lineage>
        <taxon>Bacteria</taxon>
        <taxon>Bacillati</taxon>
        <taxon>Bacillota</taxon>
        <taxon>Bacilli</taxon>
        <taxon>Lactobacillales</taxon>
        <taxon>Lactobacillaceae</taxon>
        <taxon>Lentilactobacillus</taxon>
    </lineage>
</organism>
<name>A0A0R1KWP8_9LACO</name>
<evidence type="ECO:0008006" key="4">
    <source>
        <dbReference type="Google" id="ProtNLM"/>
    </source>
</evidence>
<reference evidence="2 3" key="1">
    <citation type="journal article" date="2015" name="Genome Announc.">
        <title>Expanding the biotechnology potential of lactobacilli through comparative genomics of 213 strains and associated genera.</title>
        <authorList>
            <person name="Sun Z."/>
            <person name="Harris H.M."/>
            <person name="McCann A."/>
            <person name="Guo C."/>
            <person name="Argimon S."/>
            <person name="Zhang W."/>
            <person name="Yang X."/>
            <person name="Jeffery I.B."/>
            <person name="Cooney J.C."/>
            <person name="Kagawa T.F."/>
            <person name="Liu W."/>
            <person name="Song Y."/>
            <person name="Salvetti E."/>
            <person name="Wrobel A."/>
            <person name="Rasinkangas P."/>
            <person name="Parkhill J."/>
            <person name="Rea M.C."/>
            <person name="O'Sullivan O."/>
            <person name="Ritari J."/>
            <person name="Douillard F.P."/>
            <person name="Paul Ross R."/>
            <person name="Yang R."/>
            <person name="Briner A.E."/>
            <person name="Felis G.E."/>
            <person name="de Vos W.M."/>
            <person name="Barrangou R."/>
            <person name="Klaenhammer T.R."/>
            <person name="Caufield P.W."/>
            <person name="Cui Y."/>
            <person name="Zhang H."/>
            <person name="O'Toole P.W."/>
        </authorList>
    </citation>
    <scope>NUCLEOTIDE SEQUENCE [LARGE SCALE GENOMIC DNA]</scope>
    <source>
        <strain evidence="2 3">DSM 19904</strain>
    </source>
</reference>
<dbReference type="EMBL" id="AZEA01000013">
    <property type="protein sequence ID" value="KRK87995.1"/>
    <property type="molecule type" value="Genomic_DNA"/>
</dbReference>
<accession>A0A0R1KWP8</accession>
<proteinExistence type="predicted"/>
<evidence type="ECO:0000313" key="2">
    <source>
        <dbReference type="EMBL" id="KRK87995.1"/>
    </source>
</evidence>